<protein>
    <submittedName>
        <fullName evidence="6">Uncharacterized protein</fullName>
    </submittedName>
</protein>
<dbReference type="PANTHER" id="PTHR23155:SF1058">
    <property type="entry name" value="OS11G0668100 PROTEIN"/>
    <property type="match status" value="1"/>
</dbReference>
<dbReference type="InterPro" id="IPR056789">
    <property type="entry name" value="LRR_R13L1-DRL21"/>
</dbReference>
<evidence type="ECO:0000259" key="5">
    <source>
        <dbReference type="Pfam" id="PF25019"/>
    </source>
</evidence>
<keyword evidence="1" id="KW-0677">Repeat</keyword>
<feature type="domain" description="Disease resistance protein winged helix" evidence="4">
    <location>
        <begin position="446"/>
        <end position="519"/>
    </location>
</feature>
<dbReference type="InterPro" id="IPR032675">
    <property type="entry name" value="LRR_dom_sf"/>
</dbReference>
<dbReference type="Pfam" id="PF00931">
    <property type="entry name" value="NB-ARC"/>
    <property type="match status" value="1"/>
</dbReference>
<dbReference type="AlphaFoldDB" id="A0A811RQQ4"/>
<dbReference type="Gene3D" id="3.80.10.10">
    <property type="entry name" value="Ribonuclease Inhibitor"/>
    <property type="match status" value="1"/>
</dbReference>
<evidence type="ECO:0000256" key="2">
    <source>
        <dbReference type="ARBA" id="ARBA00022821"/>
    </source>
</evidence>
<evidence type="ECO:0000259" key="4">
    <source>
        <dbReference type="Pfam" id="PF23559"/>
    </source>
</evidence>
<gene>
    <name evidence="6" type="ORF">NCGR_LOCUS56212</name>
</gene>
<dbReference type="InterPro" id="IPR027417">
    <property type="entry name" value="P-loop_NTPase"/>
</dbReference>
<dbReference type="GO" id="GO:0002758">
    <property type="term" value="P:innate immune response-activating signaling pathway"/>
    <property type="evidence" value="ECO:0007669"/>
    <property type="project" value="UniProtKB-ARBA"/>
</dbReference>
<dbReference type="OrthoDB" id="638840at2759"/>
<organism evidence="6 7">
    <name type="scientific">Miscanthus lutarioriparius</name>
    <dbReference type="NCBI Taxonomy" id="422564"/>
    <lineage>
        <taxon>Eukaryota</taxon>
        <taxon>Viridiplantae</taxon>
        <taxon>Streptophyta</taxon>
        <taxon>Embryophyta</taxon>
        <taxon>Tracheophyta</taxon>
        <taxon>Spermatophyta</taxon>
        <taxon>Magnoliopsida</taxon>
        <taxon>Liliopsida</taxon>
        <taxon>Poales</taxon>
        <taxon>Poaceae</taxon>
        <taxon>PACMAD clade</taxon>
        <taxon>Panicoideae</taxon>
        <taxon>Andropogonodae</taxon>
        <taxon>Andropogoneae</taxon>
        <taxon>Saccharinae</taxon>
        <taxon>Miscanthus</taxon>
    </lineage>
</organism>
<dbReference type="PRINTS" id="PR00364">
    <property type="entry name" value="DISEASERSIST"/>
</dbReference>
<dbReference type="InterPro" id="IPR058922">
    <property type="entry name" value="WHD_DRP"/>
</dbReference>
<feature type="domain" description="R13L1/DRL21-like LRR repeat region" evidence="5">
    <location>
        <begin position="713"/>
        <end position="833"/>
    </location>
</feature>
<reference evidence="6" key="1">
    <citation type="submission" date="2020-10" db="EMBL/GenBank/DDBJ databases">
        <authorList>
            <person name="Han B."/>
            <person name="Lu T."/>
            <person name="Zhao Q."/>
            <person name="Huang X."/>
            <person name="Zhao Y."/>
        </authorList>
    </citation>
    <scope>NUCLEOTIDE SEQUENCE</scope>
</reference>
<dbReference type="SUPFAM" id="SSF52540">
    <property type="entry name" value="P-loop containing nucleoside triphosphate hydrolases"/>
    <property type="match status" value="1"/>
</dbReference>
<dbReference type="InterPro" id="IPR036388">
    <property type="entry name" value="WH-like_DNA-bd_sf"/>
</dbReference>
<dbReference type="FunFam" id="1.10.10.10:FF:000322">
    <property type="entry name" value="Probable disease resistance protein At1g63360"/>
    <property type="match status" value="1"/>
</dbReference>
<proteinExistence type="predicted"/>
<keyword evidence="2" id="KW-0611">Plant defense</keyword>
<dbReference type="Proteomes" id="UP000604825">
    <property type="component" value="Unassembled WGS sequence"/>
</dbReference>
<feature type="domain" description="NB-ARC" evidence="3">
    <location>
        <begin position="206"/>
        <end position="364"/>
    </location>
</feature>
<dbReference type="GO" id="GO:0042742">
    <property type="term" value="P:defense response to bacterium"/>
    <property type="evidence" value="ECO:0007669"/>
    <property type="project" value="UniProtKB-ARBA"/>
</dbReference>
<dbReference type="GO" id="GO:0043531">
    <property type="term" value="F:ADP binding"/>
    <property type="evidence" value="ECO:0007669"/>
    <property type="project" value="InterPro"/>
</dbReference>
<comment type="caution">
    <text evidence="6">The sequence shown here is derived from an EMBL/GenBank/DDBJ whole genome shotgun (WGS) entry which is preliminary data.</text>
</comment>
<accession>A0A811RQQ4</accession>
<evidence type="ECO:0000259" key="3">
    <source>
        <dbReference type="Pfam" id="PF00931"/>
    </source>
</evidence>
<evidence type="ECO:0000313" key="7">
    <source>
        <dbReference type="Proteomes" id="UP000604825"/>
    </source>
</evidence>
<dbReference type="GO" id="GO:0009626">
    <property type="term" value="P:plant-type hypersensitive response"/>
    <property type="evidence" value="ECO:0007669"/>
    <property type="project" value="UniProtKB-ARBA"/>
</dbReference>
<evidence type="ECO:0000313" key="6">
    <source>
        <dbReference type="EMBL" id="CAD6272943.1"/>
    </source>
</evidence>
<dbReference type="Pfam" id="PF23559">
    <property type="entry name" value="WHD_DRP"/>
    <property type="match status" value="1"/>
</dbReference>
<dbReference type="Gene3D" id="3.40.50.300">
    <property type="entry name" value="P-loop containing nucleotide triphosphate hydrolases"/>
    <property type="match status" value="1"/>
</dbReference>
<dbReference type="PANTHER" id="PTHR23155">
    <property type="entry name" value="DISEASE RESISTANCE PROTEIN RP"/>
    <property type="match status" value="1"/>
</dbReference>
<dbReference type="EMBL" id="CAJGYO010000016">
    <property type="protein sequence ID" value="CAD6272943.1"/>
    <property type="molecule type" value="Genomic_DNA"/>
</dbReference>
<dbReference type="InterPro" id="IPR044974">
    <property type="entry name" value="Disease_R_plants"/>
</dbReference>
<keyword evidence="7" id="KW-1185">Reference proteome</keyword>
<dbReference type="InterPro" id="IPR002182">
    <property type="entry name" value="NB-ARC"/>
</dbReference>
<dbReference type="SUPFAM" id="SSF52047">
    <property type="entry name" value="RNI-like"/>
    <property type="match status" value="1"/>
</dbReference>
<name>A0A811RQQ4_9POAL</name>
<dbReference type="Pfam" id="PF25019">
    <property type="entry name" value="LRR_R13L1-DRL21"/>
    <property type="match status" value="1"/>
</dbReference>
<sequence length="840" mass="95816">MAEVAAVGWAISTLGWIASPITTRLLNHGFALLGFHESEKLRDLEERLLPRLELMRQQAERIPPGQRGSVEQWARRLKSAFYDAEDILDVADYHRLEKQVISQSGTKSAINRVKVQITSGKNRKLKKALKKLEDIVEEGSQLLSPLASTITSGSSGNVISDPANSATRITTTSSPTGFIIGRDKERDEIIRMLHESVCEPTSSNSKCYSVIGIYGIAGSGKTTLAQHVCTFERTENYFSPIMWVHVNQIFNMHEIYHQMLEAALGEPCRKFSNLDTLQMKLEEALRGKRFLLVLDDVWTGKDVNDEYKLDQLCSPLKAGDTGSKVLVTTRFAYAAKYLSCHSPMQIPDLNEMDFFNLFMHYALHDANLCDQESEAFKMIGERIAKKLKKLPLAARVVGARLRKQLQAIIWRRVEDHGLLTDTMGALWWSYQYLDEHVRRCFAYCSIFPQGHVFKRTVLVDLWMAEGFIKTTGTVEQMEHIAQGYFDELVSCSFLQTGKYSNGTSENEWVTTHDLLHELATMVAGDDCTTVDGSGMKQFPPDARHLFVRLDDPMKFTEQICKLENLRTLIITRIGGLTITIQEFEGMLKKLKKLRVVQVPLQGKMHTVIPACICDLKHLRSLTIYPSYKHSMVHLPRNFDKLYHLQTLDLWDEGYLEFSNVKNMSSLISLRHVKNPQVPFYDFSKVSCFPGVGEMKSLRELSDFRVRKEEGYELQQLERLNHLCGSLRISGLENVESKEGALKAKLSDKKYLTTLSLAWSRRSSQQPDLETEIIEGLCPPSQLAELWIFGYSGWKCPSWLAQKFSSLRCLELEHCDYLEALPDISEHFIHLYSLDLFFFQS</sequence>
<dbReference type="Gene3D" id="1.10.10.10">
    <property type="entry name" value="Winged helix-like DNA-binding domain superfamily/Winged helix DNA-binding domain"/>
    <property type="match status" value="1"/>
</dbReference>
<evidence type="ECO:0000256" key="1">
    <source>
        <dbReference type="ARBA" id="ARBA00022737"/>
    </source>
</evidence>